<evidence type="ECO:0000313" key="19">
    <source>
        <dbReference type="Proteomes" id="UP001194714"/>
    </source>
</evidence>
<dbReference type="Pfam" id="PF17760">
    <property type="entry name" value="UvrA_inter"/>
    <property type="match status" value="2"/>
</dbReference>
<keyword evidence="5" id="KW-0547">Nucleotide-binding</keyword>
<keyword evidence="8" id="KW-0863">Zinc-finger</keyword>
<evidence type="ECO:0000256" key="10">
    <source>
        <dbReference type="ARBA" id="ARBA00022840"/>
    </source>
</evidence>
<dbReference type="CDD" id="cd03271">
    <property type="entry name" value="ABC_UvrA_II"/>
    <property type="match status" value="1"/>
</dbReference>
<evidence type="ECO:0000259" key="17">
    <source>
        <dbReference type="PROSITE" id="PS50893"/>
    </source>
</evidence>
<dbReference type="InterPro" id="IPR041102">
    <property type="entry name" value="UvrA_inter"/>
</dbReference>
<evidence type="ECO:0000256" key="6">
    <source>
        <dbReference type="ARBA" id="ARBA00022763"/>
    </source>
</evidence>
<keyword evidence="12" id="KW-0238">DNA-binding</keyword>
<dbReference type="Gene3D" id="3.40.50.300">
    <property type="entry name" value="P-loop containing nucleotide triphosphate hydrolases"/>
    <property type="match status" value="4"/>
</dbReference>
<dbReference type="NCBIfam" id="TIGR00630">
    <property type="entry name" value="uvra"/>
    <property type="match status" value="2"/>
</dbReference>
<dbReference type="RefSeq" id="WP_194847061.1">
    <property type="nucleotide sequence ID" value="NZ_JAAEJV010000004.1"/>
</dbReference>
<keyword evidence="4" id="KW-0677">Repeat</keyword>
<protein>
    <recommendedName>
        <fullName evidence="15">UvrABC system protein A</fullName>
    </recommendedName>
    <alternativeName>
        <fullName evidence="16">Excinuclease ABC subunit A</fullName>
    </alternativeName>
</protein>
<dbReference type="PANTHER" id="PTHR43152:SF3">
    <property type="entry name" value="UVRABC SYSTEM PROTEIN A"/>
    <property type="match status" value="1"/>
</dbReference>
<dbReference type="PROSITE" id="PS00211">
    <property type="entry name" value="ABC_TRANSPORTER_1"/>
    <property type="match status" value="1"/>
</dbReference>
<dbReference type="InterPro" id="IPR027417">
    <property type="entry name" value="P-loop_NTPase"/>
</dbReference>
<gene>
    <name evidence="18" type="ORF">NEPTK9_000273</name>
</gene>
<keyword evidence="2" id="KW-0963">Cytoplasm</keyword>
<comment type="caution">
    <text evidence="18">The sequence shown here is derived from an EMBL/GenBank/DDBJ whole genome shotgun (WGS) entry which is preliminary data.</text>
</comment>
<evidence type="ECO:0000256" key="8">
    <source>
        <dbReference type="ARBA" id="ARBA00022771"/>
    </source>
</evidence>
<dbReference type="InterPro" id="IPR013815">
    <property type="entry name" value="ATP_grasp_subdomain_1"/>
</dbReference>
<dbReference type="InterPro" id="IPR003439">
    <property type="entry name" value="ABC_transporter-like_ATP-bd"/>
</dbReference>
<keyword evidence="11" id="KW-0267">Excision nuclease</keyword>
<evidence type="ECO:0000256" key="12">
    <source>
        <dbReference type="ARBA" id="ARBA00023125"/>
    </source>
</evidence>
<keyword evidence="3" id="KW-0479">Metal-binding</keyword>
<evidence type="ECO:0000256" key="2">
    <source>
        <dbReference type="ARBA" id="ARBA00022490"/>
    </source>
</evidence>
<dbReference type="InterPro" id="IPR041552">
    <property type="entry name" value="UvrA_DNA-bd"/>
</dbReference>
<organism evidence="18 19">
    <name type="scientific">Candidatus Neptunichlamydia vexilliferae</name>
    <dbReference type="NCBI Taxonomy" id="1651774"/>
    <lineage>
        <taxon>Bacteria</taxon>
        <taxon>Pseudomonadati</taxon>
        <taxon>Chlamydiota</taxon>
        <taxon>Chlamydiia</taxon>
        <taxon>Parachlamydiales</taxon>
        <taxon>Simkaniaceae</taxon>
        <taxon>Candidatus Neptunichlamydia</taxon>
    </lineage>
</organism>
<accession>A0ABS0AXA7</accession>
<dbReference type="InterPro" id="IPR003593">
    <property type="entry name" value="AAA+_ATPase"/>
</dbReference>
<dbReference type="SUPFAM" id="SSF52540">
    <property type="entry name" value="P-loop containing nucleoside triphosphate hydrolases"/>
    <property type="match status" value="4"/>
</dbReference>
<evidence type="ECO:0000256" key="4">
    <source>
        <dbReference type="ARBA" id="ARBA00022737"/>
    </source>
</evidence>
<dbReference type="InterPro" id="IPR004602">
    <property type="entry name" value="UvrA"/>
</dbReference>
<dbReference type="InterPro" id="IPR017871">
    <property type="entry name" value="ABC_transporter-like_CS"/>
</dbReference>
<feature type="domain" description="ABC transporter" evidence="17">
    <location>
        <begin position="1533"/>
        <end position="1866"/>
    </location>
</feature>
<dbReference type="Pfam" id="PF17755">
    <property type="entry name" value="UvrA_DNA-bind"/>
    <property type="match status" value="1"/>
</dbReference>
<sequence length="1868" mass="207520">MEKQSITLKNVRVHNLKGVDLTLDPGTFIVFTGVSGSGKSSLAFDTIYVEGQRRYIESLSNYARRYMGNLTKPEADRIEGISPTIAIEQKTAGRNPRSTVGTITGIYDYLRVLFARVGTPHCPVSGEPVEPQSTERILAAIQNFKEKSQLIFLAPHTQGKKGEFKELFEELVRKGFMRIRLDGEIVNLEEEIEVDKSTAHDIDLVVDRIVLKKEEKNRIIEAVTQALELGEGVMSVLNVTTKEETLFSQHAYAKKSKLSYSPLEPHDFSFNHPRGMCSTCEGLGISQDFDLDKIIDPEKSIAEDCCLVAGSYKTVKWGNIYNNLGDLYDFDVDTPWKDLSKKAQDQFLYGNRKKWTKMWFTHPEKGTTWVEYVKWRGVLTEAKKRYNDAQSDAYRTKMQKLMHETVCPDCSGSRIRPYPAATKLGEKTIHELTSMTTKELLAFFEGLKLSPFQDMVGRDLIQEITQRLDFLLNVGLYYLSLERTAPTLSGGESQRVRLASQIGCGLVGTTYILDEPSIGLHPRDNTKLIGTLERLRDRGNTIIVVEHDEETMEAADCIVDIGPEAGSLGGEVVGMGTIADLEKSPRSITGAYLSGKEKIPIPKKRRKKTKEKVIIKGAEHHNLKKIDVSIPLGLFVAVTGVSGSGKSSLVTDILYPSLANQLHRAEHRVGKHQTIEGVDHLDKVIAIDQTPIGRTPRSNPSTYIKVFDDIRDLFTKLPESQAAGFKAGRFSFNVKEGSCSECRGMGMIRLDMDFLDDVWSTCSLCEGKRFDPKTLSITYKGKNIHDVLEMTVDAAFEFFEAIPHIHHKLSFLKKVGLGYITLGQSSTTLSGGEAQRIKLTRELIRPGTGKTLYILDEPTTGLHFHDIRKLIDILQTLVDAGNSVLVIEHNIDLIKTVDWIIDMGPEGGKGGGQVVAMGTPEQMAKKKTPTGEALLPRKIPKSRPHAPTQKELTAISVKGCSQNNLKDVTLEIPRGKISICTGPSGSGKSSFAFETVYAEGQRRYIESLSSYARQFVKQMSKPKVEEIEGLSPAIAIEQKHHAGNPRSTIGTMTEIYDFLRLLYAHSGVAYCPETGEKIESISKESVVKHLMTLPEKTRLHILTPIKEHIEDVKEALVQQGFLRIRLNGKYYELDEEIPYQKSRKNSLFLVIDRLAIRSGVEKRLFEAIETATRLTKEPFTVATPEEDLLFNLAFAVPSTGKTYPPLTPHTFSFNSEEGMCPDCLGLGFQWGANILHHQKIMNLSAYTLMAKLWKEEMTSISEEMFLTFLKEEEIDPDIPLYKLPIKQIQLLLNGSPRFFQYEGMELRWVGINQTFATIAKTGKRAQKETIQPLLETAPCMSCKGERLAPLARGVKLSGKTLGTLCELPLEEALTFFQKMKKDPLLQDIYDQVLSRLTFLCNIGLEYLSLSRSAPTLSGGETQRIHLARQLGSGLTGCLYVLDEPTIGLHPYNNERLNKALVHLRDLGNTLLMVEHDPLTLEIADHIFDFGPEAGRLGGELTAEGNLAQIKKNKNSLTGAYLSGKKSLPIPKTRRTSKTFLTIANAKKHNLKNITVKIPTKTLTCITGVSGSGKSTLISDLLQKGVQTHLASRSKEDTITVDGAKIKGLSHFNKLIAIDQNPIGHTIRADVSTYSEVNAPLRQFFAALPEAAARGLQPRHFSYNHLKGMCRTCWGLGFKTIHLQFLPSLRVQCDSCHGNRLNSLSSKITYKGKNLGQLLKLTVNEATTFLPPIPKLQNILDTLISVGLGYLTLGQEIQSLSGGEAGRMRLARELSKRATGKTLYLFDEPTIGLHTEDIGKLLPIFHTLVDKGNTVVIIEHNLDILKSADHLIDLGPDAGKAGGQLLATGTPEELSKTKTHTGKYLGMVS</sequence>
<dbReference type="NCBIfam" id="NF001503">
    <property type="entry name" value="PRK00349.1"/>
    <property type="match status" value="1"/>
</dbReference>
<proteinExistence type="inferred from homology"/>
<evidence type="ECO:0000256" key="15">
    <source>
        <dbReference type="ARBA" id="ARBA00039316"/>
    </source>
</evidence>
<evidence type="ECO:0000256" key="13">
    <source>
        <dbReference type="ARBA" id="ARBA00023204"/>
    </source>
</evidence>
<dbReference type="SMART" id="SM00382">
    <property type="entry name" value="AAA"/>
    <property type="match status" value="2"/>
</dbReference>
<dbReference type="EMBL" id="JAAEJV010000004">
    <property type="protein sequence ID" value="MBF5058774.1"/>
    <property type="molecule type" value="Genomic_DNA"/>
</dbReference>
<evidence type="ECO:0000256" key="11">
    <source>
        <dbReference type="ARBA" id="ARBA00022881"/>
    </source>
</evidence>
<keyword evidence="19" id="KW-1185">Reference proteome</keyword>
<evidence type="ECO:0000256" key="16">
    <source>
        <dbReference type="ARBA" id="ARBA00042156"/>
    </source>
</evidence>
<keyword evidence="7" id="KW-0228">DNA excision</keyword>
<evidence type="ECO:0000313" key="18">
    <source>
        <dbReference type="EMBL" id="MBF5058774.1"/>
    </source>
</evidence>
<comment type="similarity">
    <text evidence="14">Belongs to the ABC transporter superfamily. UvrA family.</text>
</comment>
<dbReference type="Gene3D" id="3.30.1490.20">
    <property type="entry name" value="ATP-grasp fold, A domain"/>
    <property type="match status" value="2"/>
</dbReference>
<dbReference type="Proteomes" id="UP001194714">
    <property type="component" value="Unassembled WGS sequence"/>
</dbReference>
<evidence type="ECO:0000256" key="3">
    <source>
        <dbReference type="ARBA" id="ARBA00022723"/>
    </source>
</evidence>
<evidence type="ECO:0000256" key="14">
    <source>
        <dbReference type="ARBA" id="ARBA00038000"/>
    </source>
</evidence>
<name>A0ABS0AXA7_9BACT</name>
<dbReference type="PANTHER" id="PTHR43152">
    <property type="entry name" value="UVRABC SYSTEM PROTEIN A"/>
    <property type="match status" value="1"/>
</dbReference>
<dbReference type="PROSITE" id="PS50893">
    <property type="entry name" value="ABC_TRANSPORTER_2"/>
    <property type="match status" value="3"/>
</dbReference>
<comment type="subcellular location">
    <subcellularLocation>
        <location evidence="1">Cytoplasm</location>
    </subcellularLocation>
</comment>
<evidence type="ECO:0000256" key="5">
    <source>
        <dbReference type="ARBA" id="ARBA00022741"/>
    </source>
</evidence>
<evidence type="ECO:0000256" key="7">
    <source>
        <dbReference type="ARBA" id="ARBA00022769"/>
    </source>
</evidence>
<feature type="domain" description="ABC transporter" evidence="17">
    <location>
        <begin position="1283"/>
        <end position="1516"/>
    </location>
</feature>
<evidence type="ECO:0000256" key="1">
    <source>
        <dbReference type="ARBA" id="ARBA00004496"/>
    </source>
</evidence>
<evidence type="ECO:0000256" key="9">
    <source>
        <dbReference type="ARBA" id="ARBA00022833"/>
    </source>
</evidence>
<keyword evidence="9" id="KW-0862">Zinc</keyword>
<keyword evidence="6" id="KW-0227">DNA damage</keyword>
<dbReference type="Gene3D" id="1.20.1580.10">
    <property type="entry name" value="ABC transporter ATPase like domain"/>
    <property type="match status" value="4"/>
</dbReference>
<dbReference type="Gene3D" id="1.10.8.280">
    <property type="entry name" value="ABC transporter ATPase domain-like"/>
    <property type="match status" value="2"/>
</dbReference>
<feature type="domain" description="ABC transporter" evidence="17">
    <location>
        <begin position="605"/>
        <end position="936"/>
    </location>
</feature>
<reference evidence="18 19" key="1">
    <citation type="submission" date="2020-01" db="EMBL/GenBank/DDBJ databases">
        <title>Draft genome sequence of Cand. Neptunochlamydia vexilliferae K9.</title>
        <authorList>
            <person name="Schulz F."/>
            <person name="Koestlbacher S."/>
            <person name="Wascher F."/>
            <person name="Pizzetti I."/>
            <person name="Horn M."/>
        </authorList>
    </citation>
    <scope>NUCLEOTIDE SEQUENCE [LARGE SCALE GENOMIC DNA]</scope>
    <source>
        <strain evidence="18 19">K9</strain>
    </source>
</reference>
<keyword evidence="13" id="KW-0234">DNA repair</keyword>
<keyword evidence="10" id="KW-0067">ATP-binding</keyword>